<dbReference type="AlphaFoldDB" id="A0AAN8WEJ3"/>
<dbReference type="EMBL" id="JAXCGZ010020993">
    <property type="protein sequence ID" value="KAK7062973.1"/>
    <property type="molecule type" value="Genomic_DNA"/>
</dbReference>
<sequence length="159" mass="18600">MTEKMSLYDLIEDPWIFLDLVEEPFGDNAAHSDQNCFGYSTSNYQYDDINIIHPIGEQPPDIILQDAPTSTTDVQVEQQQQYEQQQLLQQHSSTTDVQVEQQQQYEQQPLVIPLEQQYEQQEMLQQPSSTTDLQVDQQQYEQHQQLPLHNGHQRILLVS</sequence>
<protein>
    <submittedName>
        <fullName evidence="1">Uncharacterized protein</fullName>
    </submittedName>
</protein>
<evidence type="ECO:0000313" key="1">
    <source>
        <dbReference type="EMBL" id="KAK7062973.1"/>
    </source>
</evidence>
<name>A0AAN8WEJ3_HALRR</name>
<reference evidence="1 2" key="1">
    <citation type="submission" date="2023-11" db="EMBL/GenBank/DDBJ databases">
        <title>Halocaridina rubra genome assembly.</title>
        <authorList>
            <person name="Smith C."/>
        </authorList>
    </citation>
    <scope>NUCLEOTIDE SEQUENCE [LARGE SCALE GENOMIC DNA]</scope>
    <source>
        <strain evidence="1">EP-1</strain>
        <tissue evidence="1">Whole</tissue>
    </source>
</reference>
<organism evidence="1 2">
    <name type="scientific">Halocaridina rubra</name>
    <name type="common">Hawaiian red shrimp</name>
    <dbReference type="NCBI Taxonomy" id="373956"/>
    <lineage>
        <taxon>Eukaryota</taxon>
        <taxon>Metazoa</taxon>
        <taxon>Ecdysozoa</taxon>
        <taxon>Arthropoda</taxon>
        <taxon>Crustacea</taxon>
        <taxon>Multicrustacea</taxon>
        <taxon>Malacostraca</taxon>
        <taxon>Eumalacostraca</taxon>
        <taxon>Eucarida</taxon>
        <taxon>Decapoda</taxon>
        <taxon>Pleocyemata</taxon>
        <taxon>Caridea</taxon>
        <taxon>Atyoidea</taxon>
        <taxon>Atyidae</taxon>
        <taxon>Halocaridina</taxon>
    </lineage>
</organism>
<accession>A0AAN8WEJ3</accession>
<dbReference type="Proteomes" id="UP001381693">
    <property type="component" value="Unassembled WGS sequence"/>
</dbReference>
<keyword evidence="2" id="KW-1185">Reference proteome</keyword>
<proteinExistence type="predicted"/>
<gene>
    <name evidence="1" type="ORF">SK128_010168</name>
</gene>
<evidence type="ECO:0000313" key="2">
    <source>
        <dbReference type="Proteomes" id="UP001381693"/>
    </source>
</evidence>
<comment type="caution">
    <text evidence="1">The sequence shown here is derived from an EMBL/GenBank/DDBJ whole genome shotgun (WGS) entry which is preliminary data.</text>
</comment>